<evidence type="ECO:0000313" key="1">
    <source>
        <dbReference type="EMBL" id="KAJ3560650.1"/>
    </source>
</evidence>
<dbReference type="AlphaFoldDB" id="A0AAD5VIB0"/>
<evidence type="ECO:0000313" key="2">
    <source>
        <dbReference type="Proteomes" id="UP001213000"/>
    </source>
</evidence>
<gene>
    <name evidence="1" type="ORF">NP233_g10696</name>
</gene>
<name>A0AAD5VIB0_9AGAR</name>
<proteinExistence type="predicted"/>
<accession>A0AAD5VIB0</accession>
<protein>
    <submittedName>
        <fullName evidence="1">Uncharacterized protein</fullName>
    </submittedName>
</protein>
<sequence>MTLPDAMYDSATREELLRLIPRTFHAEFIGDFITWTRRADPATPHIAILSGPRSNLAQLCAESLEGQLVATYFFSNPHYDNPTKFVPTIAYQLAVHFPVYAEVLEHIIRRNPAVLTKALKVQFRELICGPLNELKSREVMMDMASKIVIVDGLHGYKPQVRREILRSVITAIRDGLPLHWAFFGEGDTSPWSGLESMEEELVWKVDLTLSTPERMSDEFSLELVEDTPSVEFSEREVEGFWSAWGCYLSGLMVDLMHTLLFNLGLMRREVGPNPQLQSSSA</sequence>
<reference evidence="1" key="1">
    <citation type="submission" date="2022-07" db="EMBL/GenBank/DDBJ databases">
        <title>Genome Sequence of Leucocoprinus birnbaumii.</title>
        <authorList>
            <person name="Buettner E."/>
        </authorList>
    </citation>
    <scope>NUCLEOTIDE SEQUENCE</scope>
    <source>
        <strain evidence="1">VT141</strain>
    </source>
</reference>
<organism evidence="1 2">
    <name type="scientific">Leucocoprinus birnbaumii</name>
    <dbReference type="NCBI Taxonomy" id="56174"/>
    <lineage>
        <taxon>Eukaryota</taxon>
        <taxon>Fungi</taxon>
        <taxon>Dikarya</taxon>
        <taxon>Basidiomycota</taxon>
        <taxon>Agaricomycotina</taxon>
        <taxon>Agaricomycetes</taxon>
        <taxon>Agaricomycetidae</taxon>
        <taxon>Agaricales</taxon>
        <taxon>Agaricineae</taxon>
        <taxon>Agaricaceae</taxon>
        <taxon>Leucocoprinus</taxon>
    </lineage>
</organism>
<comment type="caution">
    <text evidence="1">The sequence shown here is derived from an EMBL/GenBank/DDBJ whole genome shotgun (WGS) entry which is preliminary data.</text>
</comment>
<keyword evidence="2" id="KW-1185">Reference proteome</keyword>
<dbReference type="Proteomes" id="UP001213000">
    <property type="component" value="Unassembled WGS sequence"/>
</dbReference>
<dbReference type="EMBL" id="JANIEX010001133">
    <property type="protein sequence ID" value="KAJ3560650.1"/>
    <property type="molecule type" value="Genomic_DNA"/>
</dbReference>